<protein>
    <submittedName>
        <fullName evidence="2">Uncharacterized protein</fullName>
    </submittedName>
</protein>
<name>A0A834NNA4_VESGE</name>
<sequence>MEELLRAVRFCGRGIVVQRILLSNNDNDNNKKENDEDDEDDEDDDLKQSLPKTVRPNGRKGGGGGGDGGDGGDGGGGGGGGGLSAGLLRSAHFVRGVSDFASAAPIGSSPGSSTRKLISTFNARRIRSFRSRFLWCDLKSRGKKTAAAAAVAAVAVAATPIDRFGMRENGARYRGI</sequence>
<proteinExistence type="predicted"/>
<reference evidence="2" key="1">
    <citation type="journal article" date="2020" name="G3 (Bethesda)">
        <title>High-Quality Assemblies for Three Invasive Social Wasps from the &lt;i&gt;Vespula&lt;/i&gt; Genus.</title>
        <authorList>
            <person name="Harrop T.W.R."/>
            <person name="Guhlin J."/>
            <person name="McLaughlin G.M."/>
            <person name="Permina E."/>
            <person name="Stockwell P."/>
            <person name="Gilligan J."/>
            <person name="Le Lec M.F."/>
            <person name="Gruber M.A.M."/>
            <person name="Quinn O."/>
            <person name="Lovegrove M."/>
            <person name="Duncan E.J."/>
            <person name="Remnant E.J."/>
            <person name="Van Eeckhoven J."/>
            <person name="Graham B."/>
            <person name="Knapp R.A."/>
            <person name="Langford K.W."/>
            <person name="Kronenberg Z."/>
            <person name="Press M.O."/>
            <person name="Eacker S.M."/>
            <person name="Wilson-Rankin E.E."/>
            <person name="Purcell J."/>
            <person name="Lester P.J."/>
            <person name="Dearden P.K."/>
        </authorList>
    </citation>
    <scope>NUCLEOTIDE SEQUENCE</scope>
    <source>
        <strain evidence="2">Linc-1</strain>
    </source>
</reference>
<dbReference type="EMBL" id="JACSDZ010000002">
    <property type="protein sequence ID" value="KAF7414516.1"/>
    <property type="molecule type" value="Genomic_DNA"/>
</dbReference>
<evidence type="ECO:0000313" key="2">
    <source>
        <dbReference type="EMBL" id="KAF7414516.1"/>
    </source>
</evidence>
<dbReference type="AlphaFoldDB" id="A0A834NNA4"/>
<dbReference type="Proteomes" id="UP000617340">
    <property type="component" value="Unassembled WGS sequence"/>
</dbReference>
<comment type="caution">
    <text evidence="2">The sequence shown here is derived from an EMBL/GenBank/DDBJ whole genome shotgun (WGS) entry which is preliminary data.</text>
</comment>
<organism evidence="2 3">
    <name type="scientific">Vespula germanica</name>
    <name type="common">German yellow jacket</name>
    <name type="synonym">Paravespula germanica</name>
    <dbReference type="NCBI Taxonomy" id="30212"/>
    <lineage>
        <taxon>Eukaryota</taxon>
        <taxon>Metazoa</taxon>
        <taxon>Ecdysozoa</taxon>
        <taxon>Arthropoda</taxon>
        <taxon>Hexapoda</taxon>
        <taxon>Insecta</taxon>
        <taxon>Pterygota</taxon>
        <taxon>Neoptera</taxon>
        <taxon>Endopterygota</taxon>
        <taxon>Hymenoptera</taxon>
        <taxon>Apocrita</taxon>
        <taxon>Aculeata</taxon>
        <taxon>Vespoidea</taxon>
        <taxon>Vespidae</taxon>
        <taxon>Vespinae</taxon>
        <taxon>Vespula</taxon>
    </lineage>
</organism>
<gene>
    <name evidence="2" type="ORF">HZH68_003005</name>
</gene>
<feature type="compositionally biased region" description="Gly residues" evidence="1">
    <location>
        <begin position="59"/>
        <end position="81"/>
    </location>
</feature>
<evidence type="ECO:0000256" key="1">
    <source>
        <dbReference type="SAM" id="MobiDB-lite"/>
    </source>
</evidence>
<feature type="region of interest" description="Disordered" evidence="1">
    <location>
        <begin position="25"/>
        <end position="81"/>
    </location>
</feature>
<accession>A0A834NNA4</accession>
<evidence type="ECO:0000313" key="3">
    <source>
        <dbReference type="Proteomes" id="UP000617340"/>
    </source>
</evidence>
<feature type="compositionally biased region" description="Acidic residues" evidence="1">
    <location>
        <begin position="35"/>
        <end position="45"/>
    </location>
</feature>
<keyword evidence="3" id="KW-1185">Reference proteome</keyword>